<organism evidence="10">
    <name type="scientific">marine metagenome</name>
    <dbReference type="NCBI Taxonomy" id="408172"/>
    <lineage>
        <taxon>unclassified sequences</taxon>
        <taxon>metagenomes</taxon>
        <taxon>ecological metagenomes</taxon>
    </lineage>
</organism>
<accession>A0A382HDT1</accession>
<comment type="catalytic activity">
    <reaction evidence="7">
        <text>adenosine + H2O + H(+) = inosine + NH4(+)</text>
        <dbReference type="Rhea" id="RHEA:24408"/>
        <dbReference type="ChEBI" id="CHEBI:15377"/>
        <dbReference type="ChEBI" id="CHEBI:15378"/>
        <dbReference type="ChEBI" id="CHEBI:16335"/>
        <dbReference type="ChEBI" id="CHEBI:17596"/>
        <dbReference type="ChEBI" id="CHEBI:28938"/>
        <dbReference type="EC" id="3.5.4.4"/>
    </reaction>
    <physiologicalReaction direction="left-to-right" evidence="7">
        <dbReference type="Rhea" id="RHEA:24409"/>
    </physiologicalReaction>
</comment>
<proteinExistence type="inferred from homology"/>
<dbReference type="PANTHER" id="PTHR30616:SF2">
    <property type="entry name" value="PURINE NUCLEOSIDE PHOSPHORYLASE LACC1"/>
    <property type="match status" value="1"/>
</dbReference>
<keyword evidence="4" id="KW-0479">Metal-binding</keyword>
<dbReference type="Pfam" id="PF02578">
    <property type="entry name" value="Cu-oxidase_4"/>
    <property type="match status" value="1"/>
</dbReference>
<evidence type="ECO:0000256" key="7">
    <source>
        <dbReference type="ARBA" id="ARBA00047989"/>
    </source>
</evidence>
<evidence type="ECO:0000256" key="1">
    <source>
        <dbReference type="ARBA" id="ARBA00000553"/>
    </source>
</evidence>
<dbReference type="EMBL" id="UINC01060618">
    <property type="protein sequence ID" value="SVB85309.1"/>
    <property type="molecule type" value="Genomic_DNA"/>
</dbReference>
<dbReference type="InterPro" id="IPR003730">
    <property type="entry name" value="Cu_polyphenol_OxRdtase"/>
</dbReference>
<gene>
    <name evidence="10" type="ORF">METZ01_LOCUS238163</name>
</gene>
<evidence type="ECO:0000256" key="8">
    <source>
        <dbReference type="ARBA" id="ARBA00048968"/>
    </source>
</evidence>
<evidence type="ECO:0000256" key="3">
    <source>
        <dbReference type="ARBA" id="ARBA00022679"/>
    </source>
</evidence>
<keyword evidence="6" id="KW-0862">Zinc</keyword>
<evidence type="ECO:0000256" key="6">
    <source>
        <dbReference type="ARBA" id="ARBA00022833"/>
    </source>
</evidence>
<name>A0A382HDT1_9ZZZZ</name>
<evidence type="ECO:0000256" key="2">
    <source>
        <dbReference type="ARBA" id="ARBA00007353"/>
    </source>
</evidence>
<evidence type="ECO:0008006" key="11">
    <source>
        <dbReference type="Google" id="ProtNLM"/>
    </source>
</evidence>
<reference evidence="10" key="1">
    <citation type="submission" date="2018-05" db="EMBL/GenBank/DDBJ databases">
        <authorList>
            <person name="Lanie J.A."/>
            <person name="Ng W.-L."/>
            <person name="Kazmierczak K.M."/>
            <person name="Andrzejewski T.M."/>
            <person name="Davidsen T.M."/>
            <person name="Wayne K.J."/>
            <person name="Tettelin H."/>
            <person name="Glass J.I."/>
            <person name="Rusch D."/>
            <person name="Podicherti R."/>
            <person name="Tsui H.-C.T."/>
            <person name="Winkler M.E."/>
        </authorList>
    </citation>
    <scope>NUCLEOTIDE SEQUENCE</scope>
</reference>
<dbReference type="GO" id="GO:0005507">
    <property type="term" value="F:copper ion binding"/>
    <property type="evidence" value="ECO:0007669"/>
    <property type="project" value="TreeGrafter"/>
</dbReference>
<evidence type="ECO:0000256" key="5">
    <source>
        <dbReference type="ARBA" id="ARBA00022801"/>
    </source>
</evidence>
<dbReference type="CDD" id="cd16833">
    <property type="entry name" value="YfiH"/>
    <property type="match status" value="1"/>
</dbReference>
<comment type="catalytic activity">
    <reaction evidence="8">
        <text>adenosine + phosphate = alpha-D-ribose 1-phosphate + adenine</text>
        <dbReference type="Rhea" id="RHEA:27642"/>
        <dbReference type="ChEBI" id="CHEBI:16335"/>
        <dbReference type="ChEBI" id="CHEBI:16708"/>
        <dbReference type="ChEBI" id="CHEBI:43474"/>
        <dbReference type="ChEBI" id="CHEBI:57720"/>
        <dbReference type="EC" id="2.4.2.1"/>
    </reaction>
    <physiologicalReaction direction="left-to-right" evidence="8">
        <dbReference type="Rhea" id="RHEA:27643"/>
    </physiologicalReaction>
</comment>
<dbReference type="SUPFAM" id="SSF64438">
    <property type="entry name" value="CNF1/YfiH-like putative cysteine hydrolases"/>
    <property type="match status" value="1"/>
</dbReference>
<comment type="catalytic activity">
    <reaction evidence="9">
        <text>S-methyl-5'-thioadenosine + phosphate = 5-(methylsulfanyl)-alpha-D-ribose 1-phosphate + adenine</text>
        <dbReference type="Rhea" id="RHEA:11852"/>
        <dbReference type="ChEBI" id="CHEBI:16708"/>
        <dbReference type="ChEBI" id="CHEBI:17509"/>
        <dbReference type="ChEBI" id="CHEBI:43474"/>
        <dbReference type="ChEBI" id="CHEBI:58533"/>
        <dbReference type="EC" id="2.4.2.28"/>
    </reaction>
    <physiologicalReaction direction="left-to-right" evidence="9">
        <dbReference type="Rhea" id="RHEA:11853"/>
    </physiologicalReaction>
</comment>
<protein>
    <recommendedName>
        <fullName evidence="11">Purine nucleoside phosphorylase</fullName>
    </recommendedName>
</protein>
<keyword evidence="3" id="KW-0808">Transferase</keyword>
<evidence type="ECO:0000256" key="9">
    <source>
        <dbReference type="ARBA" id="ARBA00049893"/>
    </source>
</evidence>
<dbReference type="PANTHER" id="PTHR30616">
    <property type="entry name" value="UNCHARACTERIZED PROTEIN YFIH"/>
    <property type="match status" value="1"/>
</dbReference>
<dbReference type="NCBIfam" id="TIGR00726">
    <property type="entry name" value="peptidoglycan editing factor PgeF"/>
    <property type="match status" value="1"/>
</dbReference>
<sequence length="224" mass="25291">MNYTDYSQHFGKDKFVACISHNDYNYKILEKRKSFVSQFSLDDTNLVIPHQTHSKNISIIDRSGVYKDTDGIISINKVFVLSLLVADCVPLFLLCTKTNYLALVHSGWRGAKDNISAIAINNLKSLGANPLDIKAVIGPSINKCCFEVDNQVAKLFNSKYSISYKNSKFMLDLKMVVYDQLVHSGISKDNIFVDNNCTHCNNNYFSFRRQGESSGRMVAVAGWY</sequence>
<dbReference type="Gene3D" id="3.60.140.10">
    <property type="entry name" value="CNF1/YfiH-like putative cysteine hydrolases"/>
    <property type="match status" value="1"/>
</dbReference>
<dbReference type="AlphaFoldDB" id="A0A382HDT1"/>
<dbReference type="InterPro" id="IPR011324">
    <property type="entry name" value="Cytotoxic_necrot_fac-like_cat"/>
</dbReference>
<dbReference type="GO" id="GO:0016787">
    <property type="term" value="F:hydrolase activity"/>
    <property type="evidence" value="ECO:0007669"/>
    <property type="project" value="UniProtKB-KW"/>
</dbReference>
<evidence type="ECO:0000313" key="10">
    <source>
        <dbReference type="EMBL" id="SVB85309.1"/>
    </source>
</evidence>
<dbReference type="GO" id="GO:0017061">
    <property type="term" value="F:S-methyl-5-thioadenosine phosphorylase activity"/>
    <property type="evidence" value="ECO:0007669"/>
    <property type="project" value="UniProtKB-EC"/>
</dbReference>
<dbReference type="InterPro" id="IPR038371">
    <property type="entry name" value="Cu_polyphenol_OxRdtase_sf"/>
</dbReference>
<keyword evidence="5" id="KW-0378">Hydrolase</keyword>
<comment type="catalytic activity">
    <reaction evidence="1">
        <text>inosine + phosphate = alpha-D-ribose 1-phosphate + hypoxanthine</text>
        <dbReference type="Rhea" id="RHEA:27646"/>
        <dbReference type="ChEBI" id="CHEBI:17368"/>
        <dbReference type="ChEBI" id="CHEBI:17596"/>
        <dbReference type="ChEBI" id="CHEBI:43474"/>
        <dbReference type="ChEBI" id="CHEBI:57720"/>
        <dbReference type="EC" id="2.4.2.1"/>
    </reaction>
    <physiologicalReaction direction="left-to-right" evidence="1">
        <dbReference type="Rhea" id="RHEA:27647"/>
    </physiologicalReaction>
</comment>
<comment type="similarity">
    <text evidence="2">Belongs to the purine nucleoside phosphorylase YfiH/LACC1 family.</text>
</comment>
<evidence type="ECO:0000256" key="4">
    <source>
        <dbReference type="ARBA" id="ARBA00022723"/>
    </source>
</evidence>